<dbReference type="Proteomes" id="UP000183971">
    <property type="component" value="Unassembled WGS sequence"/>
</dbReference>
<dbReference type="VEuPathDB" id="FungiDB:FPRO_07191"/>
<dbReference type="InterPro" id="IPR001128">
    <property type="entry name" value="Cyt_P450"/>
</dbReference>
<keyword evidence="4" id="KW-0812">Transmembrane</keyword>
<keyword evidence="2" id="KW-0479">Metal-binding</keyword>
<feature type="transmembrane region" description="Helical" evidence="4">
    <location>
        <begin position="6"/>
        <end position="24"/>
    </location>
</feature>
<evidence type="ECO:0000256" key="4">
    <source>
        <dbReference type="SAM" id="Phobius"/>
    </source>
</evidence>
<dbReference type="Pfam" id="PF00067">
    <property type="entry name" value="p450"/>
    <property type="match status" value="1"/>
</dbReference>
<dbReference type="PANTHER" id="PTHR24305">
    <property type="entry name" value="CYTOCHROME P450"/>
    <property type="match status" value="1"/>
</dbReference>
<evidence type="ECO:0000256" key="3">
    <source>
        <dbReference type="ARBA" id="ARBA00023004"/>
    </source>
</evidence>
<dbReference type="GO" id="GO:0004497">
    <property type="term" value="F:monooxygenase activity"/>
    <property type="evidence" value="ECO:0007669"/>
    <property type="project" value="InterPro"/>
</dbReference>
<reference evidence="6" key="1">
    <citation type="journal article" date="2016" name="Genome Biol. Evol.">
        <title>Comparative 'omics' of the Fusarium fujikuroi species complex highlights differences in genetic potential and metabolite synthesis.</title>
        <authorList>
            <person name="Niehaus E.-M."/>
            <person name="Muensterkoetter M."/>
            <person name="Proctor R.H."/>
            <person name="Brown D.W."/>
            <person name="Sharon A."/>
            <person name="Idan Y."/>
            <person name="Oren-Young L."/>
            <person name="Sieber C.M."/>
            <person name="Novak O."/>
            <person name="Pencik A."/>
            <person name="Tarkowska D."/>
            <person name="Hromadova K."/>
            <person name="Freeman S."/>
            <person name="Maymon M."/>
            <person name="Elazar M."/>
            <person name="Youssef S.A."/>
            <person name="El-Shabrawy E.S.M."/>
            <person name="Shalaby A.B.A."/>
            <person name="Houterman P."/>
            <person name="Brock N.L."/>
            <person name="Burkhardt I."/>
            <person name="Tsavkelova E.A."/>
            <person name="Dickschat J.S."/>
            <person name="Galuszka P."/>
            <person name="Gueldener U."/>
            <person name="Tudzynski B."/>
        </authorList>
    </citation>
    <scope>NUCLEOTIDE SEQUENCE [LARGE SCALE GENOMIC DNA]</scope>
    <source>
        <strain evidence="6">ET1</strain>
    </source>
</reference>
<dbReference type="AlphaFoldDB" id="A0A1L7VA18"/>
<keyword evidence="6" id="KW-1185">Reference proteome</keyword>
<gene>
    <name evidence="5" type="ORF">FPRO_07191</name>
</gene>
<organism evidence="5 6">
    <name type="scientific">Fusarium proliferatum (strain ET1)</name>
    <name type="common">Orchid endophyte fungus</name>
    <dbReference type="NCBI Taxonomy" id="1227346"/>
    <lineage>
        <taxon>Eukaryota</taxon>
        <taxon>Fungi</taxon>
        <taxon>Dikarya</taxon>
        <taxon>Ascomycota</taxon>
        <taxon>Pezizomycotina</taxon>
        <taxon>Sordariomycetes</taxon>
        <taxon>Hypocreomycetidae</taxon>
        <taxon>Hypocreales</taxon>
        <taxon>Nectriaceae</taxon>
        <taxon>Fusarium</taxon>
        <taxon>Fusarium fujikuroi species complex</taxon>
    </lineage>
</organism>
<dbReference type="RefSeq" id="XP_031078211.1">
    <property type="nucleotide sequence ID" value="XM_031227811.1"/>
</dbReference>
<dbReference type="Gene3D" id="1.10.630.10">
    <property type="entry name" value="Cytochrome P450"/>
    <property type="match status" value="1"/>
</dbReference>
<evidence type="ECO:0000256" key="2">
    <source>
        <dbReference type="ARBA" id="ARBA00022723"/>
    </source>
</evidence>
<keyword evidence="3" id="KW-0408">Iron</keyword>
<dbReference type="GeneID" id="42052070"/>
<dbReference type="SUPFAM" id="SSF48264">
    <property type="entry name" value="Cytochrome P450"/>
    <property type="match status" value="1"/>
</dbReference>
<keyword evidence="4" id="KW-0472">Membrane</keyword>
<evidence type="ECO:0000256" key="1">
    <source>
        <dbReference type="ARBA" id="ARBA00022617"/>
    </source>
</evidence>
<name>A0A1L7VA18_FUSPR</name>
<sequence length="199" mass="23179">MSLPILLQASTVIGFLVLIYIVYYRYFNPLAKYPGPPLASVTNLWKTYHLGTCISRTRLFTGFYDGFTTFNPNLFGTQDEEIHAIRRRQMAHAFSMQSIKEMEYFVDSHILKLRRNLDHFCDSNQDVDLKNMIAFYVFDVLGELAFSRSFNSQDERNLARLPPINDHIYLACLMGMTPDALPWIKKVLPFIPLLRRREG</sequence>
<keyword evidence="1" id="KW-0349">Heme</keyword>
<comment type="caution">
    <text evidence="5">The sequence shown here is derived from an EMBL/GenBank/DDBJ whole genome shotgun (WGS) entry which is preliminary data.</text>
</comment>
<evidence type="ECO:0000313" key="6">
    <source>
        <dbReference type="Proteomes" id="UP000183971"/>
    </source>
</evidence>
<proteinExistence type="predicted"/>
<protein>
    <recommendedName>
        <fullName evidence="7">Cytochrome P450</fullName>
    </recommendedName>
</protein>
<evidence type="ECO:0008006" key="7">
    <source>
        <dbReference type="Google" id="ProtNLM"/>
    </source>
</evidence>
<dbReference type="GO" id="GO:0016705">
    <property type="term" value="F:oxidoreductase activity, acting on paired donors, with incorporation or reduction of molecular oxygen"/>
    <property type="evidence" value="ECO:0007669"/>
    <property type="project" value="InterPro"/>
</dbReference>
<dbReference type="EMBL" id="FJOF01000003">
    <property type="protein sequence ID" value="CZR37618.1"/>
    <property type="molecule type" value="Genomic_DNA"/>
</dbReference>
<dbReference type="PANTHER" id="PTHR24305:SF103">
    <property type="entry name" value="P450, PUTATIVE (EUROFUNG)-RELATED"/>
    <property type="match status" value="1"/>
</dbReference>
<dbReference type="GO" id="GO:0005506">
    <property type="term" value="F:iron ion binding"/>
    <property type="evidence" value="ECO:0007669"/>
    <property type="project" value="InterPro"/>
</dbReference>
<evidence type="ECO:0000313" key="5">
    <source>
        <dbReference type="EMBL" id="CZR37618.1"/>
    </source>
</evidence>
<accession>A0A1L7VA18</accession>
<keyword evidence="4" id="KW-1133">Transmembrane helix</keyword>
<dbReference type="InterPro" id="IPR050121">
    <property type="entry name" value="Cytochrome_P450_monoxygenase"/>
</dbReference>
<dbReference type="InterPro" id="IPR036396">
    <property type="entry name" value="Cyt_P450_sf"/>
</dbReference>
<dbReference type="GO" id="GO:0020037">
    <property type="term" value="F:heme binding"/>
    <property type="evidence" value="ECO:0007669"/>
    <property type="project" value="InterPro"/>
</dbReference>